<dbReference type="RefSeq" id="WP_160279556.1">
    <property type="nucleotide sequence ID" value="NZ_CP069280.1"/>
</dbReference>
<accession>A0ABD7CR70</accession>
<name>A0ABD7CR70_CLOBO</name>
<dbReference type="EMBL" id="CP069280">
    <property type="protein sequence ID" value="QRI55453.1"/>
    <property type="molecule type" value="Genomic_DNA"/>
</dbReference>
<proteinExistence type="predicted"/>
<dbReference type="AlphaFoldDB" id="A0ABD7CR70"/>
<evidence type="ECO:0008006" key="3">
    <source>
        <dbReference type="Google" id="ProtNLM"/>
    </source>
</evidence>
<sequence>MALKINTSFKENDEEMKLYLEVVSNSDKSAFIKEALKFYIKYRHMLPTLEQKCIKNKA</sequence>
<reference evidence="1 2" key="1">
    <citation type="journal article" date="2014" name="J. Infect. Dis.">
        <title>Molecular characterization of a novel botulinum neurotoxin type H gene.</title>
        <authorList>
            <person name="Dover N."/>
            <person name="Barash J.R."/>
            <person name="Hill K.K."/>
            <person name="Xie G."/>
            <person name="Arnon S.S."/>
        </authorList>
    </citation>
    <scope>NUCLEOTIDE SEQUENCE [LARGE SCALE GENOMIC DNA]</scope>
    <source>
        <strain evidence="1 2">IBCA10-7060</strain>
    </source>
</reference>
<evidence type="ECO:0000313" key="1">
    <source>
        <dbReference type="EMBL" id="QRI55453.1"/>
    </source>
</evidence>
<dbReference type="Proteomes" id="UP000663464">
    <property type="component" value="Chromosome"/>
</dbReference>
<evidence type="ECO:0000313" key="2">
    <source>
        <dbReference type="Proteomes" id="UP000663464"/>
    </source>
</evidence>
<gene>
    <name evidence="1" type="ORF">JQS73_12430</name>
</gene>
<protein>
    <recommendedName>
        <fullName evidence="3">CopG family transcriptional regulator</fullName>
    </recommendedName>
</protein>
<organism evidence="1 2">
    <name type="scientific">Clostridium botulinum</name>
    <dbReference type="NCBI Taxonomy" id="1491"/>
    <lineage>
        <taxon>Bacteria</taxon>
        <taxon>Bacillati</taxon>
        <taxon>Bacillota</taxon>
        <taxon>Clostridia</taxon>
        <taxon>Eubacteriales</taxon>
        <taxon>Clostridiaceae</taxon>
        <taxon>Clostridium</taxon>
    </lineage>
</organism>